<dbReference type="EMBL" id="CP000247">
    <property type="protein sequence ID" value="ABG71773.1"/>
    <property type="molecule type" value="Genomic_DNA"/>
</dbReference>
<accession>A0A454A9H8</accession>
<gene>
    <name evidence="1" type="ordered locus">ECP_3802</name>
</gene>
<evidence type="ECO:0000313" key="1">
    <source>
        <dbReference type="EMBL" id="ABG71773.1"/>
    </source>
</evidence>
<dbReference type="KEGG" id="ecp:ECP_3802"/>
<reference evidence="1 2" key="1">
    <citation type="journal article" date="2006" name="Mol. Microbiol.">
        <title>Role of pathogenicity island-associated integrases in the genome plasticity of uropathogenic Escherichia coli strain 536.</title>
        <authorList>
            <person name="Hochhut B."/>
            <person name="Wilde C."/>
            <person name="Balling G."/>
            <person name="Middendorf B."/>
            <person name="Dobrindt U."/>
            <person name="Brzuszkiewicz E."/>
            <person name="Gottschalk G."/>
            <person name="Carniel E."/>
            <person name="Hacker J."/>
        </authorList>
    </citation>
    <scope>NUCLEOTIDE SEQUENCE [LARGE SCALE GENOMIC DNA]</scope>
    <source>
        <strain evidence="2">536 / UPEC</strain>
    </source>
</reference>
<proteinExistence type="predicted"/>
<dbReference type="Proteomes" id="UP000009182">
    <property type="component" value="Chromosome"/>
</dbReference>
<dbReference type="AlphaFoldDB" id="A0A454A9H8"/>
<organism evidence="1 2">
    <name type="scientific">Escherichia coli O6:K15:H31 (strain 536 / UPEC)</name>
    <dbReference type="NCBI Taxonomy" id="362663"/>
    <lineage>
        <taxon>Bacteria</taxon>
        <taxon>Pseudomonadati</taxon>
        <taxon>Pseudomonadota</taxon>
        <taxon>Gammaproteobacteria</taxon>
        <taxon>Enterobacterales</taxon>
        <taxon>Enterobacteriaceae</taxon>
        <taxon>Escherichia</taxon>
    </lineage>
</organism>
<name>A0A454A9H8_ECOL5</name>
<evidence type="ECO:0000313" key="2">
    <source>
        <dbReference type="Proteomes" id="UP000009182"/>
    </source>
</evidence>
<protein>
    <submittedName>
        <fullName evidence="1">Uncharacterized protein</fullName>
    </submittedName>
</protein>
<sequence>MHITEALILEPGDIRRFIQQAVDHWPHLLVFHFILHSTEGIYGHPLRSPQKTDWYREIVI</sequence>